<dbReference type="InterPro" id="IPR050902">
    <property type="entry name" value="ABC_Transporter_SBP"/>
</dbReference>
<evidence type="ECO:0000256" key="1">
    <source>
        <dbReference type="ARBA" id="ARBA00022729"/>
    </source>
</evidence>
<feature type="domain" description="Fe/B12 periplasmic-binding" evidence="2">
    <location>
        <begin position="2"/>
        <end position="242"/>
    </location>
</feature>
<dbReference type="Proteomes" id="UP000643701">
    <property type="component" value="Unassembled WGS sequence"/>
</dbReference>
<name>A0A967DZW2_9FLAO</name>
<dbReference type="EMBL" id="JAANAS010000049">
    <property type="protein sequence ID" value="NGZ89962.1"/>
    <property type="molecule type" value="Genomic_DNA"/>
</dbReference>
<dbReference type="InterPro" id="IPR054828">
    <property type="entry name" value="Vit_B12_bind_prot"/>
</dbReference>
<comment type="caution">
    <text evidence="3">The sequence shown here is derived from an EMBL/GenBank/DDBJ whole genome shotgun (WGS) entry which is preliminary data.</text>
</comment>
<dbReference type="InterPro" id="IPR002491">
    <property type="entry name" value="ABC_transptr_periplasmic_BD"/>
</dbReference>
<dbReference type="Gene3D" id="3.40.50.1980">
    <property type="entry name" value="Nitrogenase molybdenum iron protein domain"/>
    <property type="match status" value="2"/>
</dbReference>
<evidence type="ECO:0000313" key="3">
    <source>
        <dbReference type="EMBL" id="NGZ89962.1"/>
    </source>
</evidence>
<reference evidence="3" key="1">
    <citation type="submission" date="2020-03" db="EMBL/GenBank/DDBJ databases">
        <title>Psychroflexus Maritimus sp. nov., isolate from marine sediment.</title>
        <authorList>
            <person name="Zhong Y.-L."/>
        </authorList>
    </citation>
    <scope>NUCLEOTIDE SEQUENCE</scope>
    <source>
        <strain evidence="3">C1</strain>
    </source>
</reference>
<organism evidence="3 4">
    <name type="scientific">Psychroflexus maritimus</name>
    <dbReference type="NCBI Taxonomy" id="2714865"/>
    <lineage>
        <taxon>Bacteria</taxon>
        <taxon>Pseudomonadati</taxon>
        <taxon>Bacteroidota</taxon>
        <taxon>Flavobacteriia</taxon>
        <taxon>Flavobacteriales</taxon>
        <taxon>Flavobacteriaceae</taxon>
        <taxon>Psychroflexus</taxon>
    </lineage>
</organism>
<sequence length="242" mass="27876">MQIVSLVPSQTELIHDLNLNKELVGVTNFCLHPEHLRTEKTIIGGTKNVNVEKVKKLQPDFICANKEENTKATVEELSKEFDVHLADFHSIEGALDLILEYGKLFNRNLEARQLHQEITQLIAQTQAELKKTSPLKVAYLIWKDPIMVAGNNTFINSMLKLFKLDNVFSHLERYPVIDENDLQESDLVLFSSEPYPFNKKNIKEINLANTAYQIVNGEFFSWYGSRMKKAIPFLLEWRKGLT</sequence>
<protein>
    <submittedName>
        <fullName evidence="3">ABC transporter substrate-binding protein</fullName>
    </submittedName>
</protein>
<dbReference type="RefSeq" id="WP_166400220.1">
    <property type="nucleotide sequence ID" value="NZ_JAANAS010000049.1"/>
</dbReference>
<proteinExistence type="predicted"/>
<accession>A0A967DZW2</accession>
<dbReference type="PANTHER" id="PTHR30535">
    <property type="entry name" value="VITAMIN B12-BINDING PROTEIN"/>
    <property type="match status" value="1"/>
</dbReference>
<dbReference type="PROSITE" id="PS50983">
    <property type="entry name" value="FE_B12_PBP"/>
    <property type="match status" value="1"/>
</dbReference>
<keyword evidence="1" id="KW-0732">Signal</keyword>
<keyword evidence="4" id="KW-1185">Reference proteome</keyword>
<evidence type="ECO:0000259" key="2">
    <source>
        <dbReference type="PROSITE" id="PS50983"/>
    </source>
</evidence>
<gene>
    <name evidence="3" type="ORF">G7034_06815</name>
</gene>
<dbReference type="SUPFAM" id="SSF53807">
    <property type="entry name" value="Helical backbone' metal receptor"/>
    <property type="match status" value="1"/>
</dbReference>
<dbReference type="NCBIfam" id="NF038402">
    <property type="entry name" value="TroA_like"/>
    <property type="match status" value="1"/>
</dbReference>
<dbReference type="Pfam" id="PF01497">
    <property type="entry name" value="Peripla_BP_2"/>
    <property type="match status" value="1"/>
</dbReference>
<evidence type="ECO:0000313" key="4">
    <source>
        <dbReference type="Proteomes" id="UP000643701"/>
    </source>
</evidence>
<dbReference type="PANTHER" id="PTHR30535:SF34">
    <property type="entry name" value="MOLYBDATE-BINDING PROTEIN MOLA"/>
    <property type="match status" value="1"/>
</dbReference>
<dbReference type="AlphaFoldDB" id="A0A967DZW2"/>